<reference evidence="1" key="1">
    <citation type="submission" date="2006-03" db="EMBL/GenBank/DDBJ databases">
        <authorList>
            <person name="Bowman J."/>
            <person name="Ferriera S."/>
            <person name="Johnson J."/>
            <person name="Kravitz S."/>
            <person name="Halpern A."/>
            <person name="Remington K."/>
            <person name="Beeson K."/>
            <person name="Tran B."/>
            <person name="Rogers Y.-H."/>
            <person name="Friedman R."/>
            <person name="Venter J.C."/>
        </authorList>
    </citation>
    <scope>NUCLEOTIDE SEQUENCE [LARGE SCALE GENOMIC DNA]</scope>
    <source>
        <strain evidence="1">ATCC 700755</strain>
    </source>
</reference>
<dbReference type="Proteomes" id="UP000008514">
    <property type="component" value="Chromosome"/>
</dbReference>
<organism evidence="1 2">
    <name type="scientific">Psychroflexus torquis (strain ATCC 700755 / CIP 106069 / ACAM 623)</name>
    <dbReference type="NCBI Taxonomy" id="313595"/>
    <lineage>
        <taxon>Bacteria</taxon>
        <taxon>Pseudomonadati</taxon>
        <taxon>Bacteroidota</taxon>
        <taxon>Flavobacteriia</taxon>
        <taxon>Flavobacteriales</taxon>
        <taxon>Flavobacteriaceae</taxon>
        <taxon>Psychroflexus</taxon>
    </lineage>
</organism>
<evidence type="ECO:0000313" key="1">
    <source>
        <dbReference type="EMBL" id="AFU69651.1"/>
    </source>
</evidence>
<dbReference type="AlphaFoldDB" id="K4IKN3"/>
<reference evidence="1" key="2">
    <citation type="submission" date="2012-09" db="EMBL/GenBank/DDBJ databases">
        <title>The complete sequence of Psychroflexus torquis an extreme psychrophile from sea-ice that is stimulated by light.</title>
        <authorList>
            <person name="Feng S."/>
            <person name="Powell S.M."/>
            <person name="Bowman J.P."/>
        </authorList>
    </citation>
    <scope>NUCLEOTIDE SEQUENCE [LARGE SCALE GENOMIC DNA]</scope>
    <source>
        <strain evidence="1">ATCC 700755</strain>
    </source>
</reference>
<dbReference type="KEGG" id="ptq:P700755_002950"/>
<name>K4IKN3_PSYTT</name>
<sequence length="224" mass="25635">MLIIYHEVDHSQVAEKYQLLADIKGIDSSVGLEKISQALFEAIGKQGQLSYLKHGFERKEDKLNEGFSISMSIGFPNFANQQFEKVLFDLGNKDVFHSRLRIIYYQNRIHFEVIDSDYHKISISVDISDWSVGEQQFLHADFNPKEKKLFLFIGNQIVDQLSFNEPSIDKTFLNSATGIIGNSLELRNPCQFLIGTHSIGKSMDVDMVSEFSKILNDYMNAIKK</sequence>
<dbReference type="EMBL" id="CP003879">
    <property type="protein sequence ID" value="AFU69651.1"/>
    <property type="molecule type" value="Genomic_DNA"/>
</dbReference>
<protein>
    <submittedName>
        <fullName evidence="1">Uncharacterized protein</fullName>
    </submittedName>
</protein>
<proteinExistence type="predicted"/>
<evidence type="ECO:0000313" key="2">
    <source>
        <dbReference type="Proteomes" id="UP000008514"/>
    </source>
</evidence>
<accession>K4IKN3</accession>
<keyword evidence="2" id="KW-1185">Reference proteome</keyword>
<dbReference type="HOGENOM" id="CLU_1234185_0_0_10"/>
<gene>
    <name evidence="1" type="ordered locus">P700755_002950</name>
</gene>